<name>A0A699GP99_TANCI</name>
<evidence type="ECO:0000313" key="2">
    <source>
        <dbReference type="EMBL" id="GEV54204.1"/>
    </source>
</evidence>
<keyword evidence="2" id="KW-0548">Nucleotidyltransferase</keyword>
<feature type="compositionally biased region" description="Polar residues" evidence="1">
    <location>
        <begin position="136"/>
        <end position="145"/>
    </location>
</feature>
<feature type="compositionally biased region" description="Basic and acidic residues" evidence="1">
    <location>
        <begin position="69"/>
        <end position="78"/>
    </location>
</feature>
<dbReference type="EMBL" id="BKCJ010026571">
    <property type="protein sequence ID" value="GEV54204.1"/>
    <property type="molecule type" value="Genomic_DNA"/>
</dbReference>
<organism evidence="2">
    <name type="scientific">Tanacetum cinerariifolium</name>
    <name type="common">Dalmatian daisy</name>
    <name type="synonym">Chrysanthemum cinerariifolium</name>
    <dbReference type="NCBI Taxonomy" id="118510"/>
    <lineage>
        <taxon>Eukaryota</taxon>
        <taxon>Viridiplantae</taxon>
        <taxon>Streptophyta</taxon>
        <taxon>Embryophyta</taxon>
        <taxon>Tracheophyta</taxon>
        <taxon>Spermatophyta</taxon>
        <taxon>Magnoliopsida</taxon>
        <taxon>eudicotyledons</taxon>
        <taxon>Gunneridae</taxon>
        <taxon>Pentapetalae</taxon>
        <taxon>asterids</taxon>
        <taxon>campanulids</taxon>
        <taxon>Asterales</taxon>
        <taxon>Asteraceae</taxon>
        <taxon>Asteroideae</taxon>
        <taxon>Anthemideae</taxon>
        <taxon>Anthemidinae</taxon>
        <taxon>Tanacetum</taxon>
    </lineage>
</organism>
<feature type="compositionally biased region" description="Acidic residues" evidence="1">
    <location>
        <begin position="82"/>
        <end position="99"/>
    </location>
</feature>
<protein>
    <submittedName>
        <fullName evidence="2">RNA-directed DNA polymerase, eukaryota, reverse transcriptase zinc-binding domain protein</fullName>
    </submittedName>
</protein>
<proteinExistence type="predicted"/>
<feature type="region of interest" description="Disordered" evidence="1">
    <location>
        <begin position="1"/>
        <end position="145"/>
    </location>
</feature>
<evidence type="ECO:0000256" key="1">
    <source>
        <dbReference type="SAM" id="MobiDB-lite"/>
    </source>
</evidence>
<gene>
    <name evidence="2" type="ORF">Tci_126181</name>
</gene>
<dbReference type="AlphaFoldDB" id="A0A699GP99"/>
<sequence length="145" mass="15773">MGRGRGYSDTSEKGGIKGNRNHHNTFHKGATNQWSGGVDRRFDTRDTRRYNDVVSGGAKGGTEGSGGGEDNKKKDVCRMLELSEEDVEIEDENEDEDDVKEEKGDENNPQEGSGNGNGSGLRSARQGSREPRGDENSQGCLHNSE</sequence>
<dbReference type="GO" id="GO:0003964">
    <property type="term" value="F:RNA-directed DNA polymerase activity"/>
    <property type="evidence" value="ECO:0007669"/>
    <property type="project" value="UniProtKB-KW"/>
</dbReference>
<accession>A0A699GP99</accession>
<reference evidence="2" key="1">
    <citation type="journal article" date="2019" name="Sci. Rep.">
        <title>Draft genome of Tanacetum cinerariifolium, the natural source of mosquito coil.</title>
        <authorList>
            <person name="Yamashiro T."/>
            <person name="Shiraishi A."/>
            <person name="Satake H."/>
            <person name="Nakayama K."/>
        </authorList>
    </citation>
    <scope>NUCLEOTIDE SEQUENCE</scope>
</reference>
<keyword evidence="2" id="KW-0695">RNA-directed DNA polymerase</keyword>
<feature type="compositionally biased region" description="Gly residues" evidence="1">
    <location>
        <begin position="57"/>
        <end position="68"/>
    </location>
</feature>
<keyword evidence="2" id="KW-0808">Transferase</keyword>
<feature type="compositionally biased region" description="Basic and acidic residues" evidence="1">
    <location>
        <begin position="38"/>
        <end position="51"/>
    </location>
</feature>
<comment type="caution">
    <text evidence="2">The sequence shown here is derived from an EMBL/GenBank/DDBJ whole genome shotgun (WGS) entry which is preliminary data.</text>
</comment>